<dbReference type="GO" id="GO:0005886">
    <property type="term" value="C:plasma membrane"/>
    <property type="evidence" value="ECO:0007669"/>
    <property type="project" value="UniProtKB-SubCell"/>
</dbReference>
<reference evidence="10 11" key="1">
    <citation type="submission" date="2017-10" db="EMBL/GenBank/DDBJ databases">
        <title>Coral associated bacteria.</title>
        <authorList>
            <person name="Wang X."/>
        </authorList>
    </citation>
    <scope>NUCLEOTIDE SEQUENCE [LARGE SCALE GENOMIC DNA]</scope>
    <source>
        <strain evidence="10 11">SCSIO 43005</strain>
    </source>
</reference>
<feature type="transmembrane region" description="Helical" evidence="7">
    <location>
        <begin position="172"/>
        <end position="194"/>
    </location>
</feature>
<dbReference type="GO" id="GO:0005524">
    <property type="term" value="F:ATP binding"/>
    <property type="evidence" value="ECO:0007669"/>
    <property type="project" value="UniProtKB-KW"/>
</dbReference>
<dbReference type="PANTHER" id="PTHR43394:SF1">
    <property type="entry name" value="ATP-BINDING CASSETTE SUB-FAMILY B MEMBER 10, MITOCHONDRIAL"/>
    <property type="match status" value="1"/>
</dbReference>
<proteinExistence type="predicted"/>
<dbReference type="PROSITE" id="PS50929">
    <property type="entry name" value="ABC_TM1F"/>
    <property type="match status" value="1"/>
</dbReference>
<keyword evidence="2 7" id="KW-0812">Transmembrane</keyword>
<dbReference type="EMBL" id="CP024621">
    <property type="protein sequence ID" value="QHD49695.1"/>
    <property type="molecule type" value="Genomic_DNA"/>
</dbReference>
<evidence type="ECO:0000313" key="11">
    <source>
        <dbReference type="Proteomes" id="UP000463949"/>
    </source>
</evidence>
<dbReference type="GO" id="GO:0015421">
    <property type="term" value="F:ABC-type oligopeptide transporter activity"/>
    <property type="evidence" value="ECO:0007669"/>
    <property type="project" value="TreeGrafter"/>
</dbReference>
<accession>A0A857GKF0</accession>
<protein>
    <submittedName>
        <fullName evidence="10">Thiol reductant ABC exporter subunit CydC</fullName>
    </submittedName>
</protein>
<dbReference type="SUPFAM" id="SSF52540">
    <property type="entry name" value="P-loop containing nucleoside triphosphate hydrolases"/>
    <property type="match status" value="1"/>
</dbReference>
<evidence type="ECO:0000313" key="10">
    <source>
        <dbReference type="EMBL" id="QHD49695.1"/>
    </source>
</evidence>
<feature type="transmembrane region" description="Helical" evidence="7">
    <location>
        <begin position="21"/>
        <end position="40"/>
    </location>
</feature>
<feature type="transmembrane region" description="Helical" evidence="7">
    <location>
        <begin position="283"/>
        <end position="305"/>
    </location>
</feature>
<comment type="subcellular location">
    <subcellularLocation>
        <location evidence="1">Cell membrane</location>
        <topology evidence="1">Multi-pass membrane protein</topology>
    </subcellularLocation>
</comment>
<dbReference type="InterPro" id="IPR039421">
    <property type="entry name" value="Type_1_exporter"/>
</dbReference>
<dbReference type="PROSITE" id="PS00211">
    <property type="entry name" value="ABC_TRANSPORTER_1"/>
    <property type="match status" value="1"/>
</dbReference>
<keyword evidence="6 7" id="KW-0472">Membrane</keyword>
<feature type="domain" description="ABC transporter" evidence="8">
    <location>
        <begin position="346"/>
        <end position="576"/>
    </location>
</feature>
<dbReference type="InterPro" id="IPR003593">
    <property type="entry name" value="AAA+_ATPase"/>
</dbReference>
<dbReference type="PROSITE" id="PS50893">
    <property type="entry name" value="ABC_TRANSPORTER_2"/>
    <property type="match status" value="1"/>
</dbReference>
<keyword evidence="3" id="KW-0547">Nucleotide-binding</keyword>
<name>A0A857GKF0_9GAMM</name>
<dbReference type="InterPro" id="IPR003439">
    <property type="entry name" value="ABC_transporter-like_ATP-bd"/>
</dbReference>
<feature type="transmembrane region" description="Helical" evidence="7">
    <location>
        <begin position="46"/>
        <end position="69"/>
    </location>
</feature>
<dbReference type="InterPro" id="IPR036640">
    <property type="entry name" value="ABC1_TM_sf"/>
</dbReference>
<dbReference type="RefSeq" id="WP_159342012.1">
    <property type="nucleotide sequence ID" value="NZ_CP024621.1"/>
</dbReference>
<dbReference type="SMART" id="SM00382">
    <property type="entry name" value="AAA"/>
    <property type="match status" value="1"/>
</dbReference>
<dbReference type="GO" id="GO:0045454">
    <property type="term" value="P:cell redox homeostasis"/>
    <property type="evidence" value="ECO:0007669"/>
    <property type="project" value="InterPro"/>
</dbReference>
<evidence type="ECO:0000256" key="4">
    <source>
        <dbReference type="ARBA" id="ARBA00022840"/>
    </source>
</evidence>
<feature type="transmembrane region" description="Helical" evidence="7">
    <location>
        <begin position="253"/>
        <end position="277"/>
    </location>
</feature>
<evidence type="ECO:0000256" key="3">
    <source>
        <dbReference type="ARBA" id="ARBA00022741"/>
    </source>
</evidence>
<keyword evidence="4" id="KW-0067">ATP-binding</keyword>
<evidence type="ECO:0000256" key="2">
    <source>
        <dbReference type="ARBA" id="ARBA00022692"/>
    </source>
</evidence>
<evidence type="ECO:0000256" key="5">
    <source>
        <dbReference type="ARBA" id="ARBA00022989"/>
    </source>
</evidence>
<feature type="domain" description="ABC transmembrane type-1" evidence="9">
    <location>
        <begin position="23"/>
        <end position="314"/>
    </location>
</feature>
<dbReference type="PANTHER" id="PTHR43394">
    <property type="entry name" value="ATP-DEPENDENT PERMEASE MDL1, MITOCHONDRIAL"/>
    <property type="match status" value="1"/>
</dbReference>
<dbReference type="Gene3D" id="1.20.1560.10">
    <property type="entry name" value="ABC transporter type 1, transmembrane domain"/>
    <property type="match status" value="1"/>
</dbReference>
<dbReference type="InterPro" id="IPR011527">
    <property type="entry name" value="ABC1_TM_dom"/>
</dbReference>
<dbReference type="InterPro" id="IPR027417">
    <property type="entry name" value="P-loop_NTPase"/>
</dbReference>
<evidence type="ECO:0000259" key="9">
    <source>
        <dbReference type="PROSITE" id="PS50929"/>
    </source>
</evidence>
<evidence type="ECO:0000259" key="8">
    <source>
        <dbReference type="PROSITE" id="PS50893"/>
    </source>
</evidence>
<evidence type="ECO:0000256" key="6">
    <source>
        <dbReference type="ARBA" id="ARBA00023136"/>
    </source>
</evidence>
<feature type="transmembrane region" description="Helical" evidence="7">
    <location>
        <begin position="141"/>
        <end position="166"/>
    </location>
</feature>
<dbReference type="NCBIfam" id="TIGR02868">
    <property type="entry name" value="CydC"/>
    <property type="match status" value="1"/>
</dbReference>
<dbReference type="AlphaFoldDB" id="A0A857GKF0"/>
<dbReference type="SUPFAM" id="SSF90123">
    <property type="entry name" value="ABC transporter transmembrane region"/>
    <property type="match status" value="1"/>
</dbReference>
<evidence type="ECO:0000256" key="7">
    <source>
        <dbReference type="SAM" id="Phobius"/>
    </source>
</evidence>
<dbReference type="InterPro" id="IPR014223">
    <property type="entry name" value="ABC_CydC/D"/>
</dbReference>
<dbReference type="KEGG" id="hmd:CTT34_08330"/>
<dbReference type="GO" id="GO:0016887">
    <property type="term" value="F:ATP hydrolysis activity"/>
    <property type="evidence" value="ECO:0007669"/>
    <property type="project" value="InterPro"/>
</dbReference>
<dbReference type="Gene3D" id="3.40.50.300">
    <property type="entry name" value="P-loop containing nucleotide triphosphate hydrolases"/>
    <property type="match status" value="1"/>
</dbReference>
<dbReference type="GO" id="GO:0034775">
    <property type="term" value="P:glutathione transmembrane transport"/>
    <property type="evidence" value="ECO:0007669"/>
    <property type="project" value="InterPro"/>
</dbReference>
<dbReference type="InterPro" id="IPR017871">
    <property type="entry name" value="ABC_transporter-like_CS"/>
</dbReference>
<dbReference type="Pfam" id="PF00005">
    <property type="entry name" value="ABC_tran"/>
    <property type="match status" value="1"/>
</dbReference>
<evidence type="ECO:0000256" key="1">
    <source>
        <dbReference type="ARBA" id="ARBA00004651"/>
    </source>
</evidence>
<keyword evidence="5 7" id="KW-1133">Transmembrane helix</keyword>
<dbReference type="Pfam" id="PF00664">
    <property type="entry name" value="ABC_membrane"/>
    <property type="match status" value="1"/>
</dbReference>
<gene>
    <name evidence="10" type="primary">cydC</name>
    <name evidence="10" type="ORF">CTT34_08330</name>
</gene>
<dbReference type="OrthoDB" id="6336411at2"/>
<dbReference type="Proteomes" id="UP000463949">
    <property type="component" value="Chromosome"/>
</dbReference>
<sequence>MKQLYRDVAPWLSLLLRRRQAFWLGALLVWITLLAGLSLLGLSGWFIVSCALAGIALAAGLPSSLDVYVPGGGIRFFALLRTVARYIERLHNHNTVLTLLADLRYRVFGDLTGLDDATLKRRRVSEWLSRLTADIDQLDNFYLRCLIPPVAALLTILMVSGFIAIWLPAVGIAIAFVLTLLWGVVTFGFGWLGFANSYQQVSDQEELRRLVLDQIQASAELLSYQTVAWHRQKVHSHEVEAMTNQRRLVLKSALGNAFVAVVTGLLLIATLWLGSLALSAEAVVGPIVVMAVIAVLGINEVFALLPSAFLKLGASYAAVQRLNALKKEAPGQGVQRLPSNAGEYAIQLDSVHYVYPGAAYPALSAVHATLRPQSRVVITGVSGSGKSTLASMLMGRIAPTQGAVSMAGISPHRVSVESRAEHFVLLTQQTDLFDGTLEANLRMAKPSATDDELWHVLAMVALEDWVRQQPKELLTHVGEKGQQLSGGQARRVALARLLLRDPSVVLLDEPFAGVDARTARHLATALDHWLVGRTVIFFVHQVDDAALLPGVEACWHLDGGRLFIDTTSSTYPQAGAQYE</sequence>
<organism evidence="10 11">
    <name type="scientific">Vreelandella aquamarina</name>
    <dbReference type="NCBI Taxonomy" id="77097"/>
    <lineage>
        <taxon>Bacteria</taxon>
        <taxon>Pseudomonadati</taxon>
        <taxon>Pseudomonadota</taxon>
        <taxon>Gammaproteobacteria</taxon>
        <taxon>Oceanospirillales</taxon>
        <taxon>Halomonadaceae</taxon>
        <taxon>Vreelandella</taxon>
    </lineage>
</organism>